<feature type="coiled-coil region" evidence="8">
    <location>
        <begin position="806"/>
        <end position="969"/>
    </location>
</feature>
<dbReference type="PANTHER" id="PTHR37739:SF8">
    <property type="entry name" value="KINESIN-LIKE PROTEIN KIN-12D"/>
    <property type="match status" value="1"/>
</dbReference>
<protein>
    <submittedName>
        <fullName evidence="10">Kinesin motor catalytic domain protein</fullName>
    </submittedName>
</protein>
<evidence type="ECO:0000259" key="9">
    <source>
        <dbReference type="PROSITE" id="PS50067"/>
    </source>
</evidence>
<dbReference type="Proteomes" id="UP000009168">
    <property type="component" value="Unassembled WGS sequence"/>
</dbReference>
<feature type="coiled-coil region" evidence="8">
    <location>
        <begin position="998"/>
        <end position="1123"/>
    </location>
</feature>
<proteinExistence type="inferred from homology"/>
<dbReference type="RefSeq" id="XP_001022052.2">
    <property type="nucleotide sequence ID" value="XM_001022052.2"/>
</dbReference>
<dbReference type="Gene3D" id="3.40.850.10">
    <property type="entry name" value="Kinesin motor domain"/>
    <property type="match status" value="1"/>
</dbReference>
<feature type="coiled-coil region" evidence="8">
    <location>
        <begin position="342"/>
        <end position="383"/>
    </location>
</feature>
<dbReference type="InterPro" id="IPR036961">
    <property type="entry name" value="Kinesin_motor_dom_sf"/>
</dbReference>
<evidence type="ECO:0000256" key="6">
    <source>
        <dbReference type="ARBA" id="ARBA00034488"/>
    </source>
</evidence>
<dbReference type="STRING" id="312017.I7M9I3"/>
<name>I7M9I3_TETTS</name>
<dbReference type="FunFam" id="3.40.850.10:FF:000082">
    <property type="entry name" value="OSM3-like kinesin"/>
    <property type="match status" value="1"/>
</dbReference>
<dbReference type="GO" id="GO:0005874">
    <property type="term" value="C:microtubule"/>
    <property type="evidence" value="ECO:0007669"/>
    <property type="project" value="UniProtKB-KW"/>
</dbReference>
<dbReference type="InParanoid" id="I7M9I3"/>
<evidence type="ECO:0000256" key="8">
    <source>
        <dbReference type="SAM" id="Coils"/>
    </source>
</evidence>
<dbReference type="GO" id="GO:0005524">
    <property type="term" value="F:ATP binding"/>
    <property type="evidence" value="ECO:0007669"/>
    <property type="project" value="UniProtKB-UniRule"/>
</dbReference>
<dbReference type="GO" id="GO:0007018">
    <property type="term" value="P:microtubule-based movement"/>
    <property type="evidence" value="ECO:0007669"/>
    <property type="project" value="InterPro"/>
</dbReference>
<dbReference type="GO" id="GO:0003777">
    <property type="term" value="F:microtubule motor activity"/>
    <property type="evidence" value="ECO:0007669"/>
    <property type="project" value="InterPro"/>
</dbReference>
<feature type="coiled-coil region" evidence="8">
    <location>
        <begin position="1386"/>
        <end position="1459"/>
    </location>
</feature>
<feature type="domain" description="Kinesin motor" evidence="9">
    <location>
        <begin position="7"/>
        <end position="342"/>
    </location>
</feature>
<keyword evidence="11" id="KW-1185">Reference proteome</keyword>
<evidence type="ECO:0000256" key="4">
    <source>
        <dbReference type="ARBA" id="ARBA00023054"/>
    </source>
</evidence>
<keyword evidence="1" id="KW-0493">Microtubule</keyword>
<evidence type="ECO:0000256" key="2">
    <source>
        <dbReference type="ARBA" id="ARBA00022741"/>
    </source>
</evidence>
<keyword evidence="5 7" id="KW-0505">Motor protein</keyword>
<keyword evidence="3 7" id="KW-0067">ATP-binding</keyword>
<dbReference type="OrthoDB" id="303013at2759"/>
<evidence type="ECO:0000256" key="3">
    <source>
        <dbReference type="ARBA" id="ARBA00022840"/>
    </source>
</evidence>
<dbReference type="Gene3D" id="1.10.287.1490">
    <property type="match status" value="1"/>
</dbReference>
<organism evidence="10 11">
    <name type="scientific">Tetrahymena thermophila (strain SB210)</name>
    <dbReference type="NCBI Taxonomy" id="312017"/>
    <lineage>
        <taxon>Eukaryota</taxon>
        <taxon>Sar</taxon>
        <taxon>Alveolata</taxon>
        <taxon>Ciliophora</taxon>
        <taxon>Intramacronucleata</taxon>
        <taxon>Oligohymenophorea</taxon>
        <taxon>Hymenostomatida</taxon>
        <taxon>Tetrahymenina</taxon>
        <taxon>Tetrahymenidae</taxon>
        <taxon>Tetrahymena</taxon>
    </lineage>
</organism>
<dbReference type="InterPro" id="IPR044986">
    <property type="entry name" value="KIF15/KIN-12"/>
</dbReference>
<dbReference type="SMART" id="SM00129">
    <property type="entry name" value="KISc"/>
    <property type="match status" value="1"/>
</dbReference>
<accession>I7M9I3</accession>
<dbReference type="GO" id="GO:0008017">
    <property type="term" value="F:microtubule binding"/>
    <property type="evidence" value="ECO:0007669"/>
    <property type="project" value="InterPro"/>
</dbReference>
<dbReference type="EMBL" id="GG662556">
    <property type="protein sequence ID" value="EAS01807.2"/>
    <property type="molecule type" value="Genomic_DNA"/>
</dbReference>
<comment type="similarity">
    <text evidence="6">Belongs to the TRAFAC class myosin-kinesin ATPase superfamily. Kinesin family. KIN-12 subfamily.</text>
</comment>
<gene>
    <name evidence="10" type="ORF">TTHERM_00564530</name>
</gene>
<dbReference type="InterPro" id="IPR027417">
    <property type="entry name" value="P-loop_NTPase"/>
</dbReference>
<dbReference type="KEGG" id="tet:TTHERM_00564530"/>
<sequence>MDKNADNIQVMVRVRPLNDREKREGAKSCIILDDENPNNIIIDAKPEPKQFKFDFVGGEKTSQEDIFQIAAKPLMMAALEGYNACIFAYGQTGAGKTFTMQGRGLEEDRDSKERGVQPRVFDHLFALTNQQKKEGNVEYLVKCSYLEIYNEQIMDLLSNTQSNLMVREDLKKGVYIEGLTEEIAKNSDETIQLLLRGMRNRHVGATNMNFESSRSHSVFSMTIESKKTTDGMINVKVSKLHFVDLAGSERQKQTAAAGERLKEASNINKSLTTLGLVINSLVEQAQGKSRHIPYRDSKLTFLLKDSLGGNSRTYMIAAVSAASTSFQETLSTLQFAQRAKQIKNKASINEEAQGNVESLKKEIKRLKEDLAQSKNIIVNLEEQLKNGTFQPNQMEIEEEGEEDLVGSISKSKSKQAATQLFSELEAKEIISINNRCLEVEEDFKKQLVQIQTVIDEQISPEINKKDKYLQAYQTGVEFQDSSESHYKAILQLFQVRVARLQNLLTQKYDENLYKQTISENQILINEQYEELLKLMAETPNIMSVYDENVNLKQKLEQIEQTHDPSFLMNVQWFVENIKQIQEIGSKIDNSLEERRFVKERLEKFNMIKMPTPEKIKVIEDQMHNQKIEHNEQIQKLNYDLANLKQKEHAQERALDQEKNKVQQLKQEIIKIKEQRAKDLENHQQEIEELLNQFNQIDNQKTQASDEYQQNIGQLNRKIIELETKYSNQKQQLIEAQSELQSKENLLTQEQKIKEQIQKELNDKIDSFSIEKCEMENKISALKNKLQLVTEELTQSIEVSQGYQQRISQLETQEESHKLQYEQMLKEKAEEIKKLEHQFNEKQDELIHIQQQMEQEDDKIANFEAEKNKIQEEYGILNDTYNYQQQLLEEKNSQIAQMEEDIKNKEKEIGYLKNKLENFSQEETELFGSSSQTQTQGKKEINESLLLKQNKELQEQNHQLRVQVEFEANSNISQRSQMNTLSNRVNELTNSEKHFRTAYLEVRNQLQNLSQRNKDLQNALTSKEMEHFELQRDMKSANENVQFLQERIVSVKNEMKVKEREALEADNRLKKCKESVIKLQENLRQKMDNLQQALMKNGELETKMAVLQREAAQLKNEIKSKSSLSEKRVQELLQSFAQQRTEMSQMQKIINSKIEENISLTANNRLLQNLVEKYTTNEWELKQQYKTMQEKFAKDEINYKKRIDHLIQEYGKLEQETVCNQELEQLQDMKNLLESKSKEQEQTIKNKDCQIKSLQKEKDILQKENEKLDKQIYDFKQQQQYILKEKDSIIGQLQTTVMEKEKELKDVNSKIASIQQGIQQAQQYYHKYQQSSEENKKLKVDIELKDQTIKQLENQLGNFSINPGKQSQRPEDPNKYKEKFIALDEKYQGLKKKYLTLQQQYQQLQQSFGELQTNLQNLQNVNGPKNENQSGEIKILQQQVERYKLECQQYLKQIASLTSQGDNDIPQFLSSQVNQLCEFVLSELECRGKDLILNIPKLNGTIEQNLMFMVHAFNNLFTDIKNKEQQIQQMLQNEIKSNKKFSSLEKEVLILKKKMSNMQPSTASSSAIPTPKASVTNSVYKMPNHSSMNPMNNMSIINNNFNHSIMSSSNNSLNNSFSYKNSINSKNQFGGKDFFNQIYLKYFQFLQLINQITKIIQKEIGNNEPLPGESIMKKVKY</sequence>
<evidence type="ECO:0000256" key="5">
    <source>
        <dbReference type="ARBA" id="ARBA00023175"/>
    </source>
</evidence>
<evidence type="ECO:0000313" key="11">
    <source>
        <dbReference type="Proteomes" id="UP000009168"/>
    </source>
</evidence>
<evidence type="ECO:0000256" key="1">
    <source>
        <dbReference type="ARBA" id="ARBA00022701"/>
    </source>
</evidence>
<dbReference type="PANTHER" id="PTHR37739">
    <property type="entry name" value="KINESIN-LIKE PROTEIN KIN-12D"/>
    <property type="match status" value="1"/>
</dbReference>
<dbReference type="PROSITE" id="PS50067">
    <property type="entry name" value="KINESIN_MOTOR_2"/>
    <property type="match status" value="1"/>
</dbReference>
<dbReference type="CDD" id="cd00106">
    <property type="entry name" value="KISc"/>
    <property type="match status" value="1"/>
</dbReference>
<evidence type="ECO:0000256" key="7">
    <source>
        <dbReference type="PROSITE-ProRule" id="PRU00283"/>
    </source>
</evidence>
<evidence type="ECO:0000313" key="10">
    <source>
        <dbReference type="EMBL" id="EAS01807.2"/>
    </source>
</evidence>
<dbReference type="GeneID" id="7842565"/>
<dbReference type="SUPFAM" id="SSF52540">
    <property type="entry name" value="P-loop containing nucleoside triphosphate hydrolases"/>
    <property type="match status" value="1"/>
</dbReference>
<reference evidence="11" key="1">
    <citation type="journal article" date="2006" name="PLoS Biol.">
        <title>Macronuclear genome sequence of the ciliate Tetrahymena thermophila, a model eukaryote.</title>
        <authorList>
            <person name="Eisen J.A."/>
            <person name="Coyne R.S."/>
            <person name="Wu M."/>
            <person name="Wu D."/>
            <person name="Thiagarajan M."/>
            <person name="Wortman J.R."/>
            <person name="Badger J.H."/>
            <person name="Ren Q."/>
            <person name="Amedeo P."/>
            <person name="Jones K.M."/>
            <person name="Tallon L.J."/>
            <person name="Delcher A.L."/>
            <person name="Salzberg S.L."/>
            <person name="Silva J.C."/>
            <person name="Haas B.J."/>
            <person name="Majoros W.H."/>
            <person name="Farzad M."/>
            <person name="Carlton J.M."/>
            <person name="Smith R.K. Jr."/>
            <person name="Garg J."/>
            <person name="Pearlman R.E."/>
            <person name="Karrer K.M."/>
            <person name="Sun L."/>
            <person name="Manning G."/>
            <person name="Elde N.C."/>
            <person name="Turkewitz A.P."/>
            <person name="Asai D.J."/>
            <person name="Wilkes D.E."/>
            <person name="Wang Y."/>
            <person name="Cai H."/>
            <person name="Collins K."/>
            <person name="Stewart B.A."/>
            <person name="Lee S.R."/>
            <person name="Wilamowska K."/>
            <person name="Weinberg Z."/>
            <person name="Ruzzo W.L."/>
            <person name="Wloga D."/>
            <person name="Gaertig J."/>
            <person name="Frankel J."/>
            <person name="Tsao C.-C."/>
            <person name="Gorovsky M.A."/>
            <person name="Keeling P.J."/>
            <person name="Waller R.F."/>
            <person name="Patron N.J."/>
            <person name="Cherry J.M."/>
            <person name="Stover N.A."/>
            <person name="Krieger C.J."/>
            <person name="del Toro C."/>
            <person name="Ryder H.F."/>
            <person name="Williamson S.C."/>
            <person name="Barbeau R.A."/>
            <person name="Hamilton E.P."/>
            <person name="Orias E."/>
        </authorList>
    </citation>
    <scope>NUCLEOTIDE SEQUENCE [LARGE SCALE GENOMIC DNA]</scope>
    <source>
        <strain evidence="11">SB210</strain>
    </source>
</reference>
<dbReference type="PRINTS" id="PR00380">
    <property type="entry name" value="KINESINHEAVY"/>
</dbReference>
<feature type="binding site" evidence="7">
    <location>
        <begin position="90"/>
        <end position="97"/>
    </location>
    <ligand>
        <name>ATP</name>
        <dbReference type="ChEBI" id="CHEBI:30616"/>
    </ligand>
</feature>
<feature type="coiled-coil region" evidence="8">
    <location>
        <begin position="1195"/>
        <end position="1309"/>
    </location>
</feature>
<dbReference type="InterPro" id="IPR001752">
    <property type="entry name" value="Kinesin_motor_dom"/>
</dbReference>
<keyword evidence="2 7" id="KW-0547">Nucleotide-binding</keyword>
<dbReference type="PROSITE" id="PS00411">
    <property type="entry name" value="KINESIN_MOTOR_1"/>
    <property type="match status" value="1"/>
</dbReference>
<dbReference type="InterPro" id="IPR019821">
    <property type="entry name" value="Kinesin_motor_CS"/>
</dbReference>
<dbReference type="Pfam" id="PF00225">
    <property type="entry name" value="Kinesin"/>
    <property type="match status" value="1"/>
</dbReference>
<keyword evidence="4 8" id="KW-0175">Coiled coil</keyword>
<feature type="coiled-coil region" evidence="8">
    <location>
        <begin position="626"/>
        <end position="762"/>
    </location>
</feature>
<dbReference type="eggNOG" id="KOG4280">
    <property type="taxonomic scope" value="Eukaryota"/>
</dbReference>